<organism evidence="3">
    <name type="scientific">Tuwongella immobilis</name>
    <dbReference type="NCBI Taxonomy" id="692036"/>
    <lineage>
        <taxon>Bacteria</taxon>
        <taxon>Pseudomonadati</taxon>
        <taxon>Planctomycetota</taxon>
        <taxon>Planctomycetia</taxon>
        <taxon>Gemmatales</taxon>
        <taxon>Gemmataceae</taxon>
        <taxon>Tuwongella</taxon>
    </lineage>
</organism>
<dbReference type="InterPro" id="IPR001932">
    <property type="entry name" value="PPM-type_phosphatase-like_dom"/>
</dbReference>
<dbReference type="EMBL" id="LR586016">
    <property type="protein sequence ID" value="VIP03687.1"/>
    <property type="molecule type" value="Genomic_DNA"/>
</dbReference>
<feature type="domain" description="PPM-type phosphatase" evidence="2">
    <location>
        <begin position="213"/>
        <end position="432"/>
    </location>
</feature>
<evidence type="ECO:0000259" key="2">
    <source>
        <dbReference type="SMART" id="SM00331"/>
    </source>
</evidence>
<proteinExistence type="predicted"/>
<dbReference type="InParanoid" id="A0A6C2YQQ5"/>
<dbReference type="GO" id="GO:0016791">
    <property type="term" value="F:phosphatase activity"/>
    <property type="evidence" value="ECO:0007669"/>
    <property type="project" value="TreeGrafter"/>
</dbReference>
<evidence type="ECO:0000256" key="1">
    <source>
        <dbReference type="ARBA" id="ARBA00022801"/>
    </source>
</evidence>
<dbReference type="Proteomes" id="UP000464378">
    <property type="component" value="Chromosome"/>
</dbReference>
<name>A0A6C2YQQ5_9BACT</name>
<dbReference type="SMART" id="SM00331">
    <property type="entry name" value="PP2C_SIG"/>
    <property type="match status" value="1"/>
</dbReference>
<dbReference type="InterPro" id="IPR036457">
    <property type="entry name" value="PPM-type-like_dom_sf"/>
</dbReference>
<gene>
    <name evidence="3" type="ORF">GMBLW1_02730</name>
</gene>
<evidence type="ECO:0000313" key="3">
    <source>
        <dbReference type="EMBL" id="VIP03687.1"/>
    </source>
</evidence>
<dbReference type="PANTHER" id="PTHR43156:SF2">
    <property type="entry name" value="STAGE II SPORULATION PROTEIN E"/>
    <property type="match status" value="1"/>
</dbReference>
<dbReference type="SUPFAM" id="SSF81606">
    <property type="entry name" value="PP2C-like"/>
    <property type="match status" value="1"/>
</dbReference>
<keyword evidence="4" id="KW-1185">Reference proteome</keyword>
<dbReference type="Gene3D" id="3.60.40.10">
    <property type="entry name" value="PPM-type phosphatase domain"/>
    <property type="match status" value="1"/>
</dbReference>
<dbReference type="AlphaFoldDB" id="A0A6C2YQQ5"/>
<dbReference type="Pfam" id="PF07228">
    <property type="entry name" value="SpoIIE"/>
    <property type="match status" value="1"/>
</dbReference>
<sequence>MMSEHSPFTGTNSTNWRARLAVTLEMMRELSRHQDPDTMSRMYSRRMRQIYPIQRSISFSRRGLEYPWFRITRDTAWTTPVNPWKEPQKLPLMRGGLLAELIYSNEPQVFGELELAIDDPAKPLLAGYRSAMAIPHFDNGDGLNMVILLNAEADVFEEESLPDQVWLSNLFGRATFSLVLSDRLRDAYEAVDHELRLMADLQQSLLPPRPKSIPGLDFAVHYQTAKRAGGDYYDLIPLSDGRWVFLIGDVSGHGPPAAVLMAVTHALVHRFNGPPDSPNARLSDINNALCERYTGDTGSFVTMFMGVYDPVASTLRYASAGHNPPRVVRCRDGSHFSLANPPSLPLGILPDEDYPEETLEMVPGDQLILYTDGVTESMNRQGEQFGPERLSQVLANCPVTADHMLAALLHALQEFTQGEPAADDRTLMVFKRK</sequence>
<keyword evidence="1" id="KW-0378">Hydrolase</keyword>
<dbReference type="EMBL" id="LR593887">
    <property type="protein sequence ID" value="VTS04742.1"/>
    <property type="molecule type" value="Genomic_DNA"/>
</dbReference>
<dbReference type="PANTHER" id="PTHR43156">
    <property type="entry name" value="STAGE II SPORULATION PROTEIN E-RELATED"/>
    <property type="match status" value="1"/>
</dbReference>
<dbReference type="InterPro" id="IPR052016">
    <property type="entry name" value="Bact_Sigma-Reg"/>
</dbReference>
<protein>
    <recommendedName>
        <fullName evidence="2">PPM-type phosphatase domain-containing protein</fullName>
    </recommendedName>
</protein>
<reference evidence="3" key="1">
    <citation type="submission" date="2019-04" db="EMBL/GenBank/DDBJ databases">
        <authorList>
            <consortium name="Science for Life Laboratories"/>
        </authorList>
    </citation>
    <scope>NUCLEOTIDE SEQUENCE</scope>
    <source>
        <strain evidence="3">MBLW1</strain>
    </source>
</reference>
<accession>A0A6C2YQQ5</accession>
<evidence type="ECO:0000313" key="4">
    <source>
        <dbReference type="Proteomes" id="UP000464378"/>
    </source>
</evidence>
<dbReference type="KEGG" id="tim:GMBLW1_02730"/>